<dbReference type="InterPro" id="IPR002727">
    <property type="entry name" value="DUF47"/>
</dbReference>
<dbReference type="PANTHER" id="PTHR36536">
    <property type="entry name" value="UPF0111 PROTEIN HI_1603"/>
    <property type="match status" value="1"/>
</dbReference>
<dbReference type="Gene3D" id="1.20.58.220">
    <property type="entry name" value="Phosphate transport system protein phou homolog 2, domain 2"/>
    <property type="match status" value="1"/>
</dbReference>
<sequence length="221" mass="25574">MYAARERVEDYRSRLLSLTQDQMRRILDLLRKTVVMVEMVTREPDIKKIEEAYSEVMQIDEAAKNCRRQVEKEVSEIGAILTNREDFIRLVNSIDKIADIAEGVAFRVVSLAKSRMKLDKEIMSQVLGLGELVLQTVTRLREAILAVTLNSETFYQKLKETEEFERKVDELYRNIDLTILMSEMKIGQLLLLREIVSMLEDIADKAEESGETLRVLAFVIL</sequence>
<organism evidence="3">
    <name type="scientific">Caldiarchaeum subterraneum</name>
    <dbReference type="NCBI Taxonomy" id="311458"/>
    <lineage>
        <taxon>Archaea</taxon>
        <taxon>Nitrososphaerota</taxon>
        <taxon>Candidatus Caldarchaeales</taxon>
        <taxon>Candidatus Caldarchaeaceae</taxon>
        <taxon>Candidatus Caldarchaeum</taxon>
    </lineage>
</organism>
<proteinExistence type="inferred from homology"/>
<evidence type="ECO:0000313" key="3">
    <source>
        <dbReference type="EMBL" id="HGN89627.1"/>
    </source>
</evidence>
<dbReference type="Pfam" id="PF01865">
    <property type="entry name" value="PhoU_div"/>
    <property type="match status" value="1"/>
</dbReference>
<comment type="similarity">
    <text evidence="1">Belongs to the UPF0111 family.</text>
</comment>
<name>A0A7C4I2E3_CALS0</name>
<dbReference type="EMBL" id="DTAD01000009">
    <property type="protein sequence ID" value="HGN89627.1"/>
    <property type="molecule type" value="Genomic_DNA"/>
</dbReference>
<evidence type="ECO:0000256" key="1">
    <source>
        <dbReference type="ARBA" id="ARBA00008591"/>
    </source>
</evidence>
<dbReference type="EMBL" id="DTCM01000004">
    <property type="protein sequence ID" value="HGL40101.1"/>
    <property type="molecule type" value="Genomic_DNA"/>
</dbReference>
<gene>
    <name evidence="3" type="ORF">ENT82_00645</name>
    <name evidence="2" type="ORF">ENU43_00290</name>
</gene>
<comment type="caution">
    <text evidence="3">The sequence shown here is derived from an EMBL/GenBank/DDBJ whole genome shotgun (WGS) entry which is preliminary data.</text>
</comment>
<dbReference type="InterPro" id="IPR018445">
    <property type="entry name" value="Put_Phosphate_transp_reg"/>
</dbReference>
<protein>
    <submittedName>
        <fullName evidence="3">DUF47 family protein</fullName>
    </submittedName>
</protein>
<reference evidence="3" key="1">
    <citation type="journal article" date="2020" name="mSystems">
        <title>Genome- and Community-Level Interaction Insights into Carbon Utilization and Element Cycling Functions of Hydrothermarchaeota in Hydrothermal Sediment.</title>
        <authorList>
            <person name="Zhou Z."/>
            <person name="Liu Y."/>
            <person name="Xu W."/>
            <person name="Pan J."/>
            <person name="Luo Z.H."/>
            <person name="Li M."/>
        </authorList>
    </citation>
    <scope>NUCLEOTIDE SEQUENCE [LARGE SCALE GENOMIC DNA]</scope>
    <source>
        <strain evidence="3">SpSt-613</strain>
        <strain evidence="2">SpSt-669</strain>
    </source>
</reference>
<dbReference type="InterPro" id="IPR038078">
    <property type="entry name" value="PhoU-like_sf"/>
</dbReference>
<evidence type="ECO:0000313" key="2">
    <source>
        <dbReference type="EMBL" id="HGL40101.1"/>
    </source>
</evidence>
<dbReference type="AlphaFoldDB" id="A0A7C4I2E3"/>
<dbReference type="PANTHER" id="PTHR36536:SF3">
    <property type="entry name" value="UPF0111 PROTEIN HI_1603"/>
    <property type="match status" value="1"/>
</dbReference>
<dbReference type="SUPFAM" id="SSF109755">
    <property type="entry name" value="PhoU-like"/>
    <property type="match status" value="1"/>
</dbReference>
<accession>A0A7C4I2E3</accession>